<proteinExistence type="predicted"/>
<name>A0A7Y0Q426_9FIRM</name>
<dbReference type="InterPro" id="IPR030888">
    <property type="entry name" value="Put_ccm"/>
</dbReference>
<gene>
    <name evidence="2" type="ORF">HIJ39_14645</name>
</gene>
<comment type="caution">
    <text evidence="2">The sequence shown here is derived from an EMBL/GenBank/DDBJ whole genome shotgun (WGS) entry which is preliminary data.</text>
</comment>
<sequence length="65" mass="7650">MSAVERMYLQFLFFAYSAVWVVMFGFLYRMLRRTRQLEEELAMLKEAYGPESKTPLDPGFDGPSM</sequence>
<organism evidence="2 3">
    <name type="scientific">Sulfobacillus harzensis</name>
    <dbReference type="NCBI Taxonomy" id="2729629"/>
    <lineage>
        <taxon>Bacteria</taxon>
        <taxon>Bacillati</taxon>
        <taxon>Bacillota</taxon>
        <taxon>Clostridia</taxon>
        <taxon>Eubacteriales</taxon>
        <taxon>Clostridiales Family XVII. Incertae Sedis</taxon>
        <taxon>Sulfobacillus</taxon>
    </lineage>
</organism>
<accession>A0A7Y0Q426</accession>
<dbReference type="RefSeq" id="WP_169100988.1">
    <property type="nucleotide sequence ID" value="NZ_JABBVZ010000057.1"/>
</dbReference>
<feature type="transmembrane region" description="Helical" evidence="1">
    <location>
        <begin position="6"/>
        <end position="28"/>
    </location>
</feature>
<dbReference type="AlphaFoldDB" id="A0A7Y0Q426"/>
<evidence type="ECO:0000313" key="3">
    <source>
        <dbReference type="Proteomes" id="UP000533476"/>
    </source>
</evidence>
<evidence type="ECO:0000313" key="2">
    <source>
        <dbReference type="EMBL" id="NMP23581.1"/>
    </source>
</evidence>
<dbReference type="EMBL" id="JABBVZ010000057">
    <property type="protein sequence ID" value="NMP23581.1"/>
    <property type="molecule type" value="Genomic_DNA"/>
</dbReference>
<keyword evidence="1" id="KW-0812">Transmembrane</keyword>
<dbReference type="NCBIfam" id="TIGR04391">
    <property type="entry name" value="CcmD_alt_fam"/>
    <property type="match status" value="1"/>
</dbReference>
<keyword evidence="1" id="KW-0472">Membrane</keyword>
<reference evidence="2 3" key="1">
    <citation type="submission" date="2020-04" db="EMBL/GenBank/DDBJ databases">
        <authorList>
            <person name="Zhang R."/>
            <person name="Schippers A."/>
        </authorList>
    </citation>
    <scope>NUCLEOTIDE SEQUENCE [LARGE SCALE GENOMIC DNA]</scope>
    <source>
        <strain evidence="2 3">DSM 109850</strain>
    </source>
</reference>
<protein>
    <submittedName>
        <fullName evidence="2">CcmD family protein</fullName>
    </submittedName>
</protein>
<keyword evidence="3" id="KW-1185">Reference proteome</keyword>
<dbReference type="Proteomes" id="UP000533476">
    <property type="component" value="Unassembled WGS sequence"/>
</dbReference>
<keyword evidence="1" id="KW-1133">Transmembrane helix</keyword>
<evidence type="ECO:0000256" key="1">
    <source>
        <dbReference type="SAM" id="Phobius"/>
    </source>
</evidence>